<dbReference type="EMBL" id="BARW01033469">
    <property type="protein sequence ID" value="GAJ10116.1"/>
    <property type="molecule type" value="Genomic_DNA"/>
</dbReference>
<dbReference type="AlphaFoldDB" id="X1VAA4"/>
<gene>
    <name evidence="1" type="ORF">S12H4_52712</name>
</gene>
<sequence length="33" mass="3929">EDPRKLVVIDMDKIPKSMQKALKQMLKEMAKER</sequence>
<feature type="non-terminal residue" evidence="1">
    <location>
        <position position="1"/>
    </location>
</feature>
<organism evidence="1">
    <name type="scientific">marine sediment metagenome</name>
    <dbReference type="NCBI Taxonomy" id="412755"/>
    <lineage>
        <taxon>unclassified sequences</taxon>
        <taxon>metagenomes</taxon>
        <taxon>ecological metagenomes</taxon>
    </lineage>
</organism>
<comment type="caution">
    <text evidence="1">The sequence shown here is derived from an EMBL/GenBank/DDBJ whole genome shotgun (WGS) entry which is preliminary data.</text>
</comment>
<name>X1VAA4_9ZZZZ</name>
<accession>X1VAA4</accession>
<protein>
    <submittedName>
        <fullName evidence="1">Uncharacterized protein</fullName>
    </submittedName>
</protein>
<reference evidence="1" key="1">
    <citation type="journal article" date="2014" name="Front. Microbiol.">
        <title>High frequency of phylogenetically diverse reductive dehalogenase-homologous genes in deep subseafloor sedimentary metagenomes.</title>
        <authorList>
            <person name="Kawai M."/>
            <person name="Futagami T."/>
            <person name="Toyoda A."/>
            <person name="Takaki Y."/>
            <person name="Nishi S."/>
            <person name="Hori S."/>
            <person name="Arai W."/>
            <person name="Tsubouchi T."/>
            <person name="Morono Y."/>
            <person name="Uchiyama I."/>
            <person name="Ito T."/>
            <person name="Fujiyama A."/>
            <person name="Inagaki F."/>
            <person name="Takami H."/>
        </authorList>
    </citation>
    <scope>NUCLEOTIDE SEQUENCE</scope>
    <source>
        <strain evidence="1">Expedition CK06-06</strain>
    </source>
</reference>
<proteinExistence type="predicted"/>
<evidence type="ECO:0000313" key="1">
    <source>
        <dbReference type="EMBL" id="GAJ10116.1"/>
    </source>
</evidence>